<dbReference type="PANTHER" id="PTHR46566:SF5">
    <property type="entry name" value="1-PHOSPHOFRUCTOKINASE"/>
    <property type="match status" value="1"/>
</dbReference>
<sequence length="331" mass="33051">MILTVTPNPSIDRTVVLPGTLTRGAVHRADSVLFQPGGKGVNISRACVAAGVPTVAVLPVAAGDAFVAELAQLGVEVRPAPPTGPMRINLTITEPDGTTTKINTAGASVGRSDLAHLAEIVLDAAASVRPRWVVLAGSLPPGAPADWYAQIGAALRSDGHRFAIDTSEEPLTALLAAGGPAAPDLIKPNAEELASATGGDPVLFEADPEAAATAAARLVGTSAGIVLATLGAAGAVLVDGEGAWHATPPPTTVVSTVGAGDASLCGYLLADIRGASAPERLATAVAYGAAAAGLPGTTPPTPTDLRTAEVRVRQLDILSSPTPEGTPSWQN</sequence>
<organism evidence="8 9">
    <name type="scientific">Nocardioides immobilis</name>
    <dbReference type="NCBI Taxonomy" id="2049295"/>
    <lineage>
        <taxon>Bacteria</taxon>
        <taxon>Bacillati</taxon>
        <taxon>Actinomycetota</taxon>
        <taxon>Actinomycetes</taxon>
        <taxon>Propionibacteriales</taxon>
        <taxon>Nocardioidaceae</taxon>
        <taxon>Nocardioides</taxon>
    </lineage>
</organism>
<evidence type="ECO:0000256" key="2">
    <source>
        <dbReference type="ARBA" id="ARBA00022679"/>
    </source>
</evidence>
<dbReference type="OrthoDB" id="9801219at2"/>
<dbReference type="RefSeq" id="WP_118925396.1">
    <property type="nucleotide sequence ID" value="NZ_QXGH01000015.1"/>
</dbReference>
<comment type="caution">
    <text evidence="8">The sequence shown here is derived from an EMBL/GenBank/DDBJ whole genome shotgun (WGS) entry which is preliminary data.</text>
</comment>
<keyword evidence="3" id="KW-0547">Nucleotide-binding</keyword>
<dbReference type="InterPro" id="IPR011611">
    <property type="entry name" value="PfkB_dom"/>
</dbReference>
<comment type="similarity">
    <text evidence="1">Belongs to the carbohydrate kinase PfkB family.</text>
</comment>
<keyword evidence="9" id="KW-1185">Reference proteome</keyword>
<dbReference type="Gene3D" id="3.40.1190.20">
    <property type="match status" value="1"/>
</dbReference>
<gene>
    <name evidence="8" type="ORF">D0Z08_11540</name>
</gene>
<evidence type="ECO:0000256" key="4">
    <source>
        <dbReference type="ARBA" id="ARBA00022777"/>
    </source>
</evidence>
<dbReference type="CDD" id="cd01164">
    <property type="entry name" value="FruK_PfkB_like"/>
    <property type="match status" value="1"/>
</dbReference>
<dbReference type="Proteomes" id="UP000283644">
    <property type="component" value="Unassembled WGS sequence"/>
</dbReference>
<dbReference type="GO" id="GO:0008443">
    <property type="term" value="F:phosphofructokinase activity"/>
    <property type="evidence" value="ECO:0007669"/>
    <property type="project" value="TreeGrafter"/>
</dbReference>
<accession>A0A417Y2F0</accession>
<dbReference type="PANTHER" id="PTHR46566">
    <property type="entry name" value="1-PHOSPHOFRUCTOKINASE-RELATED"/>
    <property type="match status" value="1"/>
</dbReference>
<dbReference type="GO" id="GO:0005524">
    <property type="term" value="F:ATP binding"/>
    <property type="evidence" value="ECO:0007669"/>
    <property type="project" value="UniProtKB-KW"/>
</dbReference>
<dbReference type="InterPro" id="IPR017583">
    <property type="entry name" value="Tagatose/fructose_Pkinase"/>
</dbReference>
<keyword evidence="2 6" id="KW-0808">Transferase</keyword>
<evidence type="ECO:0000256" key="1">
    <source>
        <dbReference type="ARBA" id="ARBA00010688"/>
    </source>
</evidence>
<evidence type="ECO:0000259" key="7">
    <source>
        <dbReference type="Pfam" id="PF00294"/>
    </source>
</evidence>
<dbReference type="SUPFAM" id="SSF53613">
    <property type="entry name" value="Ribokinase-like"/>
    <property type="match status" value="1"/>
</dbReference>
<dbReference type="InterPro" id="IPR029056">
    <property type="entry name" value="Ribokinase-like"/>
</dbReference>
<evidence type="ECO:0000256" key="3">
    <source>
        <dbReference type="ARBA" id="ARBA00022741"/>
    </source>
</evidence>
<dbReference type="GO" id="GO:0005829">
    <property type="term" value="C:cytosol"/>
    <property type="evidence" value="ECO:0007669"/>
    <property type="project" value="TreeGrafter"/>
</dbReference>
<keyword evidence="4 8" id="KW-0418">Kinase</keyword>
<feature type="domain" description="Carbohydrate kinase PfkB" evidence="7">
    <location>
        <begin position="22"/>
        <end position="303"/>
    </location>
</feature>
<dbReference type="EMBL" id="QXGH01000015">
    <property type="protein sequence ID" value="RHW26830.1"/>
    <property type="molecule type" value="Genomic_DNA"/>
</dbReference>
<reference evidence="8 9" key="1">
    <citation type="submission" date="2018-09" db="EMBL/GenBank/DDBJ databases">
        <title>Genome sequencing of Nocardioides immobilis CCTCC AB 2017083 for comparison to Nocardioides silvaticus.</title>
        <authorList>
            <person name="Li C."/>
            <person name="Wang G."/>
        </authorList>
    </citation>
    <scope>NUCLEOTIDE SEQUENCE [LARGE SCALE GENOMIC DNA]</scope>
    <source>
        <strain evidence="8 9">CCTCC AB 2017083</strain>
    </source>
</reference>
<dbReference type="PIRSF" id="PIRSF000535">
    <property type="entry name" value="1PFK/6PFK/LacC"/>
    <property type="match status" value="1"/>
</dbReference>
<evidence type="ECO:0000313" key="8">
    <source>
        <dbReference type="EMBL" id="RHW26830.1"/>
    </source>
</evidence>
<dbReference type="Pfam" id="PF00294">
    <property type="entry name" value="PfkB"/>
    <property type="match status" value="1"/>
</dbReference>
<dbReference type="NCBIfam" id="TIGR03168">
    <property type="entry name" value="1-PFK"/>
    <property type="match status" value="1"/>
</dbReference>
<proteinExistence type="inferred from homology"/>
<evidence type="ECO:0000313" key="9">
    <source>
        <dbReference type="Proteomes" id="UP000283644"/>
    </source>
</evidence>
<evidence type="ECO:0000256" key="5">
    <source>
        <dbReference type="ARBA" id="ARBA00022840"/>
    </source>
</evidence>
<dbReference type="AlphaFoldDB" id="A0A417Y2F0"/>
<evidence type="ECO:0000256" key="6">
    <source>
        <dbReference type="PIRNR" id="PIRNR000535"/>
    </source>
</evidence>
<keyword evidence="5" id="KW-0067">ATP-binding</keyword>
<name>A0A417Y2F0_9ACTN</name>
<protein>
    <submittedName>
        <fullName evidence="8">1-phosphofructokinase family hexose kinase</fullName>
    </submittedName>
</protein>